<evidence type="ECO:0000313" key="3">
    <source>
        <dbReference type="Proteomes" id="UP001557485"/>
    </source>
</evidence>
<dbReference type="InterPro" id="IPR001041">
    <property type="entry name" value="2Fe-2S_ferredoxin-type"/>
</dbReference>
<organism evidence="2 3">
    <name type="scientific">Zhongshania guokunii</name>
    <dbReference type="NCBI Taxonomy" id="641783"/>
    <lineage>
        <taxon>Bacteria</taxon>
        <taxon>Pseudomonadati</taxon>
        <taxon>Pseudomonadota</taxon>
        <taxon>Gammaproteobacteria</taxon>
        <taxon>Cellvibrionales</taxon>
        <taxon>Spongiibacteraceae</taxon>
        <taxon>Zhongshania</taxon>
    </lineage>
</organism>
<dbReference type="RefSeq" id="WP_368382918.1">
    <property type="nucleotide sequence ID" value="NZ_JBFRYA010000019.1"/>
</dbReference>
<dbReference type="InterPro" id="IPR036010">
    <property type="entry name" value="2Fe-2S_ferredoxin-like_sf"/>
</dbReference>
<dbReference type="Gene3D" id="3.10.20.30">
    <property type="match status" value="1"/>
</dbReference>
<evidence type="ECO:0000313" key="2">
    <source>
        <dbReference type="EMBL" id="MEX1670604.1"/>
    </source>
</evidence>
<feature type="domain" description="2Fe-2S ferredoxin-type" evidence="1">
    <location>
        <begin position="2"/>
        <end position="93"/>
    </location>
</feature>
<sequence>MSTLSLTVADTALSLNINDRDNLLNQCLAAGLPVARSCRNGNCGRCDCRLEFGQVQLRNGKLVTAPATIALCISHAHSAIGLNQLPLATPPQHWRCQGLGAQQLQLPAGRQTPPNIGDKVALLFAKTVTINSVAAVDGRVISLQNHCEHIATHIQNQAGIGLLNIDSEHHGNVDLWHSIKNRQTLLWPNINQRTGLAALAAYRHGGSVGDYHLRAQTPTLNP</sequence>
<reference evidence="2 3" key="1">
    <citation type="journal article" date="2011" name="Int. J. Syst. Evol. Microbiol.">
        <title>Zhongshania antarctica gen. nov., sp. nov. and Zhongshania guokunii sp. nov., gammaproteobacteria respectively isolated from coastal attached (fast) ice and surface seawater of the Antarctic.</title>
        <authorList>
            <person name="Li H.J."/>
            <person name="Zhang X.Y."/>
            <person name="Chen C.X."/>
            <person name="Zhang Y.J."/>
            <person name="Gao Z.M."/>
            <person name="Yu Y."/>
            <person name="Chen X.L."/>
            <person name="Chen B."/>
            <person name="Zhang Y.Z."/>
        </authorList>
    </citation>
    <scope>NUCLEOTIDE SEQUENCE [LARGE SCALE GENOMIC DNA]</scope>
    <source>
        <strain evidence="2 3">ZS6-22T</strain>
    </source>
</reference>
<keyword evidence="3" id="KW-1185">Reference proteome</keyword>
<dbReference type="SUPFAM" id="SSF54292">
    <property type="entry name" value="2Fe-2S ferredoxin-like"/>
    <property type="match status" value="1"/>
</dbReference>
<gene>
    <name evidence="2" type="ORF">AB4876_16910</name>
</gene>
<dbReference type="Pfam" id="PF00111">
    <property type="entry name" value="Fer2"/>
    <property type="match status" value="1"/>
</dbReference>
<dbReference type="InterPro" id="IPR012675">
    <property type="entry name" value="Beta-grasp_dom_sf"/>
</dbReference>
<evidence type="ECO:0000259" key="1">
    <source>
        <dbReference type="PROSITE" id="PS51085"/>
    </source>
</evidence>
<protein>
    <submittedName>
        <fullName evidence="2">2Fe-2S iron-sulfur cluster-binding protein</fullName>
    </submittedName>
</protein>
<accession>A0ABV3UAN9</accession>
<dbReference type="Proteomes" id="UP001557485">
    <property type="component" value="Unassembled WGS sequence"/>
</dbReference>
<proteinExistence type="predicted"/>
<dbReference type="EMBL" id="JBFRYA010000019">
    <property type="protein sequence ID" value="MEX1670604.1"/>
    <property type="molecule type" value="Genomic_DNA"/>
</dbReference>
<comment type="caution">
    <text evidence="2">The sequence shown here is derived from an EMBL/GenBank/DDBJ whole genome shotgun (WGS) entry which is preliminary data.</text>
</comment>
<dbReference type="PROSITE" id="PS51085">
    <property type="entry name" value="2FE2S_FER_2"/>
    <property type="match status" value="1"/>
</dbReference>
<name>A0ABV3UAN9_9GAMM</name>
<dbReference type="CDD" id="cd00207">
    <property type="entry name" value="fer2"/>
    <property type="match status" value="1"/>
</dbReference>